<reference evidence="7" key="1">
    <citation type="submission" date="2017-01" db="EMBL/GenBank/DDBJ databases">
        <title>Comparative genomics of anhydrobiosis in the tardigrade Hypsibius dujardini.</title>
        <authorList>
            <person name="Yoshida Y."/>
            <person name="Koutsovoulos G."/>
            <person name="Laetsch D."/>
            <person name="Stevens L."/>
            <person name="Kumar S."/>
            <person name="Horikawa D."/>
            <person name="Ishino K."/>
            <person name="Komine S."/>
            <person name="Tomita M."/>
            <person name="Blaxter M."/>
            <person name="Arakawa K."/>
        </authorList>
    </citation>
    <scope>NUCLEOTIDE SEQUENCE [LARGE SCALE GENOMIC DNA]</scope>
    <source>
        <strain evidence="7">Z151</strain>
    </source>
</reference>
<comment type="subcellular location">
    <subcellularLocation>
        <location evidence="1">Membrane</location>
    </subcellularLocation>
</comment>
<evidence type="ECO:0000256" key="1">
    <source>
        <dbReference type="ARBA" id="ARBA00004370"/>
    </source>
</evidence>
<dbReference type="OrthoDB" id="6158259at2759"/>
<evidence type="ECO:0000256" key="3">
    <source>
        <dbReference type="ARBA" id="ARBA00022989"/>
    </source>
</evidence>
<dbReference type="Pfam" id="PF01094">
    <property type="entry name" value="ANF_receptor"/>
    <property type="match status" value="1"/>
</dbReference>
<keyword evidence="7" id="KW-1185">Reference proteome</keyword>
<keyword evidence="4" id="KW-0472">Membrane</keyword>
<sequence length="373" mass="40855">MLSNVFATEDFWGPVPGTKREDIAVVAMGATHMGIARAILDILAARGWFHVTVLAEMRPNMIWYRDTGLALLSQARLAPPQEPFVMQSFTMEVITDDVVKAFLLAAEQTSRVIIISGVASTALSVLTLANSMGAGNGEFVFLSVQSLEKESENYGTTAQFTRKENNPPLDNFAVKSSYDIVETFAAVVNESRGDPTAAHACHGQSLVRAMAKRTFTISSGTVRITADRAHEFDLNIFGFNSSTKQMQVVGMFDWTAGKWKWRADRSTDWPTHDRQPPLDVPLCGFSGADGPCSTKSTALKTAVPVIMALLVGVYALAKWHVKPAEDWWCVEVGPKPKLYFSPGHALSTVAVRKWPSTADFAKMLANRYQTLAC</sequence>
<dbReference type="AlphaFoldDB" id="A0A1W0WCD8"/>
<dbReference type="Gene3D" id="3.40.50.2300">
    <property type="match status" value="1"/>
</dbReference>
<organism evidence="6 7">
    <name type="scientific">Hypsibius exemplaris</name>
    <name type="common">Freshwater tardigrade</name>
    <dbReference type="NCBI Taxonomy" id="2072580"/>
    <lineage>
        <taxon>Eukaryota</taxon>
        <taxon>Metazoa</taxon>
        <taxon>Ecdysozoa</taxon>
        <taxon>Tardigrada</taxon>
        <taxon>Eutardigrada</taxon>
        <taxon>Parachela</taxon>
        <taxon>Hypsibioidea</taxon>
        <taxon>Hypsibiidae</taxon>
        <taxon>Hypsibius</taxon>
    </lineage>
</organism>
<gene>
    <name evidence="6" type="ORF">BV898_12890</name>
</gene>
<evidence type="ECO:0000313" key="6">
    <source>
        <dbReference type="EMBL" id="OQV12871.1"/>
    </source>
</evidence>
<dbReference type="Proteomes" id="UP000192578">
    <property type="component" value="Unassembled WGS sequence"/>
</dbReference>
<dbReference type="InterPro" id="IPR028082">
    <property type="entry name" value="Peripla_BP_I"/>
</dbReference>
<evidence type="ECO:0000256" key="2">
    <source>
        <dbReference type="ARBA" id="ARBA00022692"/>
    </source>
</evidence>
<keyword evidence="3" id="KW-1133">Transmembrane helix</keyword>
<dbReference type="InterPro" id="IPR001828">
    <property type="entry name" value="ANF_lig-bd_rcpt"/>
</dbReference>
<evidence type="ECO:0000256" key="4">
    <source>
        <dbReference type="ARBA" id="ARBA00023136"/>
    </source>
</evidence>
<comment type="caution">
    <text evidence="6">The sequence shown here is derived from an EMBL/GenBank/DDBJ whole genome shotgun (WGS) entry which is preliminary data.</text>
</comment>
<name>A0A1W0WCD8_HYPEX</name>
<dbReference type="GO" id="GO:0016020">
    <property type="term" value="C:membrane"/>
    <property type="evidence" value="ECO:0007669"/>
    <property type="project" value="UniProtKB-SubCell"/>
</dbReference>
<dbReference type="SUPFAM" id="SSF53822">
    <property type="entry name" value="Periplasmic binding protein-like I"/>
    <property type="match status" value="1"/>
</dbReference>
<keyword evidence="2" id="KW-0812">Transmembrane</keyword>
<proteinExistence type="predicted"/>
<dbReference type="EMBL" id="MTYJ01000135">
    <property type="protein sequence ID" value="OQV12871.1"/>
    <property type="molecule type" value="Genomic_DNA"/>
</dbReference>
<feature type="domain" description="Receptor ligand binding region" evidence="5">
    <location>
        <begin position="35"/>
        <end position="241"/>
    </location>
</feature>
<evidence type="ECO:0000259" key="5">
    <source>
        <dbReference type="Pfam" id="PF01094"/>
    </source>
</evidence>
<protein>
    <recommendedName>
        <fullName evidence="5">Receptor ligand binding region domain-containing protein</fullName>
    </recommendedName>
</protein>
<accession>A0A1W0WCD8</accession>
<evidence type="ECO:0000313" key="7">
    <source>
        <dbReference type="Proteomes" id="UP000192578"/>
    </source>
</evidence>